<name>A0A0A8YAV0_ARUDO</name>
<dbReference type="EMBL" id="GBRH01274816">
    <property type="protein sequence ID" value="JAD23079.1"/>
    <property type="molecule type" value="Transcribed_RNA"/>
</dbReference>
<proteinExistence type="predicted"/>
<reference evidence="1" key="2">
    <citation type="journal article" date="2015" name="Data Brief">
        <title>Shoot transcriptome of the giant reed, Arundo donax.</title>
        <authorList>
            <person name="Barrero R.A."/>
            <person name="Guerrero F.D."/>
            <person name="Moolhuijzen P."/>
            <person name="Goolsby J.A."/>
            <person name="Tidwell J."/>
            <person name="Bellgard S.E."/>
            <person name="Bellgard M.I."/>
        </authorList>
    </citation>
    <scope>NUCLEOTIDE SEQUENCE</scope>
    <source>
        <tissue evidence="1">Shoot tissue taken approximately 20 cm above the soil surface</tissue>
    </source>
</reference>
<protein>
    <submittedName>
        <fullName evidence="1">Uncharacterized protein</fullName>
    </submittedName>
</protein>
<reference evidence="1" key="1">
    <citation type="submission" date="2014-09" db="EMBL/GenBank/DDBJ databases">
        <authorList>
            <person name="Magalhaes I.L.F."/>
            <person name="Oliveira U."/>
            <person name="Santos F.R."/>
            <person name="Vidigal T.H.D.A."/>
            <person name="Brescovit A.D."/>
            <person name="Santos A.J."/>
        </authorList>
    </citation>
    <scope>NUCLEOTIDE SEQUENCE</scope>
    <source>
        <tissue evidence="1">Shoot tissue taken approximately 20 cm above the soil surface</tissue>
    </source>
</reference>
<accession>A0A0A8YAV0</accession>
<sequence>MTKTILNDITLLSIIKRKNYFLQTL</sequence>
<dbReference type="AlphaFoldDB" id="A0A0A8YAV0"/>
<organism evidence="1">
    <name type="scientific">Arundo donax</name>
    <name type="common">Giant reed</name>
    <name type="synonym">Donax arundinaceus</name>
    <dbReference type="NCBI Taxonomy" id="35708"/>
    <lineage>
        <taxon>Eukaryota</taxon>
        <taxon>Viridiplantae</taxon>
        <taxon>Streptophyta</taxon>
        <taxon>Embryophyta</taxon>
        <taxon>Tracheophyta</taxon>
        <taxon>Spermatophyta</taxon>
        <taxon>Magnoliopsida</taxon>
        <taxon>Liliopsida</taxon>
        <taxon>Poales</taxon>
        <taxon>Poaceae</taxon>
        <taxon>PACMAD clade</taxon>
        <taxon>Arundinoideae</taxon>
        <taxon>Arundineae</taxon>
        <taxon>Arundo</taxon>
    </lineage>
</organism>
<evidence type="ECO:0000313" key="1">
    <source>
        <dbReference type="EMBL" id="JAD23079.1"/>
    </source>
</evidence>